<protein>
    <submittedName>
        <fullName evidence="1">Uncharacterized protein</fullName>
    </submittedName>
</protein>
<gene>
    <name evidence="1" type="ORF">VNE69_10125</name>
</gene>
<keyword evidence="2" id="KW-1185">Reference proteome</keyword>
<reference evidence="1" key="1">
    <citation type="journal article" date="2024" name="BMC Genomics">
        <title>Functional annotation of a divergent genome using sequence and structure-based similarity.</title>
        <authorList>
            <person name="Svedberg D."/>
            <person name="Winiger R.R."/>
            <person name="Berg A."/>
            <person name="Sharma H."/>
            <person name="Tellgren-Roth C."/>
            <person name="Debrunner-Vossbrinck B.A."/>
            <person name="Vossbrinck C.R."/>
            <person name="Barandun J."/>
        </authorList>
    </citation>
    <scope>NUCLEOTIDE SEQUENCE</scope>
    <source>
        <strain evidence="1">Illinois isolate</strain>
    </source>
</reference>
<dbReference type="KEGG" id="vnx:VNE69_10125"/>
<evidence type="ECO:0000313" key="2">
    <source>
        <dbReference type="Proteomes" id="UP001334084"/>
    </source>
</evidence>
<dbReference type="RefSeq" id="XP_065330920.1">
    <property type="nucleotide sequence ID" value="XM_065474848.1"/>
</dbReference>
<sequence>MLIPPDFYTQERVDSDLDILRLYYTLCDELNLTEDLKETFLRLSKLVGKPVFLKEFVLLAKFINNKRSKKKVEYEEEQSSDFYNKTC</sequence>
<proteinExistence type="predicted"/>
<dbReference type="EMBL" id="CP142735">
    <property type="protein sequence ID" value="WUR04775.1"/>
    <property type="molecule type" value="Genomic_DNA"/>
</dbReference>
<accession>A0AAX4JFH9</accession>
<dbReference type="AlphaFoldDB" id="A0AAX4JFH9"/>
<evidence type="ECO:0000313" key="1">
    <source>
        <dbReference type="EMBL" id="WUR04775.1"/>
    </source>
</evidence>
<dbReference type="GeneID" id="90542607"/>
<organism evidence="1 2">
    <name type="scientific">Vairimorpha necatrix</name>
    <dbReference type="NCBI Taxonomy" id="6039"/>
    <lineage>
        <taxon>Eukaryota</taxon>
        <taxon>Fungi</taxon>
        <taxon>Fungi incertae sedis</taxon>
        <taxon>Microsporidia</taxon>
        <taxon>Nosematidae</taxon>
        <taxon>Vairimorpha</taxon>
    </lineage>
</organism>
<dbReference type="Proteomes" id="UP001334084">
    <property type="component" value="Chromosome 10"/>
</dbReference>
<name>A0AAX4JFH9_9MICR</name>